<name>A0A8J2KAL6_9HEXA</name>
<dbReference type="CDD" id="cd03263">
    <property type="entry name" value="ABC_subfamily_A"/>
    <property type="match status" value="2"/>
</dbReference>
<dbReference type="EMBL" id="CAJVCH010292672">
    <property type="protein sequence ID" value="CAG7785273.1"/>
    <property type="molecule type" value="Genomic_DNA"/>
</dbReference>
<dbReference type="InterPro" id="IPR017871">
    <property type="entry name" value="ABC_transporter-like_CS"/>
</dbReference>
<dbReference type="GO" id="GO:0016020">
    <property type="term" value="C:membrane"/>
    <property type="evidence" value="ECO:0007669"/>
    <property type="project" value="UniProtKB-SubCell"/>
</dbReference>
<dbReference type="GO" id="GO:0016887">
    <property type="term" value="F:ATP hydrolysis activity"/>
    <property type="evidence" value="ECO:0007669"/>
    <property type="project" value="InterPro"/>
</dbReference>
<accession>A0A8J2KAL6</accession>
<evidence type="ECO:0000256" key="11">
    <source>
        <dbReference type="SAM" id="Phobius"/>
    </source>
</evidence>
<keyword evidence="14" id="KW-1185">Reference proteome</keyword>
<evidence type="ECO:0000256" key="5">
    <source>
        <dbReference type="ARBA" id="ARBA00022737"/>
    </source>
</evidence>
<comment type="caution">
    <text evidence="13">The sequence shown here is derived from an EMBL/GenBank/DDBJ whole genome shotgun (WGS) entry which is preliminary data.</text>
</comment>
<dbReference type="GO" id="GO:0005319">
    <property type="term" value="F:lipid transporter activity"/>
    <property type="evidence" value="ECO:0007669"/>
    <property type="project" value="TreeGrafter"/>
</dbReference>
<dbReference type="PROSITE" id="PS50893">
    <property type="entry name" value="ABC_TRANSPORTER_2"/>
    <property type="match status" value="2"/>
</dbReference>
<feature type="transmembrane region" description="Helical" evidence="11">
    <location>
        <begin position="1065"/>
        <end position="1083"/>
    </location>
</feature>
<feature type="transmembrane region" description="Helical" evidence="11">
    <location>
        <begin position="1123"/>
        <end position="1141"/>
    </location>
</feature>
<dbReference type="InterPro" id="IPR056264">
    <property type="entry name" value="R2_ABCA1-4-like"/>
</dbReference>
<feature type="transmembrane region" description="Helical" evidence="11">
    <location>
        <begin position="967"/>
        <end position="993"/>
    </location>
</feature>
<evidence type="ECO:0000256" key="6">
    <source>
        <dbReference type="ARBA" id="ARBA00022741"/>
    </source>
</evidence>
<feature type="transmembrane region" description="Helical" evidence="11">
    <location>
        <begin position="1036"/>
        <end position="1058"/>
    </location>
</feature>
<evidence type="ECO:0000256" key="1">
    <source>
        <dbReference type="ARBA" id="ARBA00004141"/>
    </source>
</evidence>
<dbReference type="Pfam" id="PF23321">
    <property type="entry name" value="R1_ABCA1"/>
    <property type="match status" value="1"/>
</dbReference>
<dbReference type="Pfam" id="PF00005">
    <property type="entry name" value="ABC_tran"/>
    <property type="match status" value="2"/>
</dbReference>
<gene>
    <name evidence="13" type="ORF">AFUS01_LOCUS23905</name>
</gene>
<keyword evidence="4 11" id="KW-0812">Transmembrane</keyword>
<keyword evidence="3" id="KW-0813">Transport</keyword>
<dbReference type="FunFam" id="3.40.50.300:FF:002470">
    <property type="entry name" value="ABC transporter, putative"/>
    <property type="match status" value="1"/>
</dbReference>
<evidence type="ECO:0000313" key="14">
    <source>
        <dbReference type="Proteomes" id="UP000708208"/>
    </source>
</evidence>
<evidence type="ECO:0000256" key="3">
    <source>
        <dbReference type="ARBA" id="ARBA00022448"/>
    </source>
</evidence>
<dbReference type="InterPro" id="IPR026082">
    <property type="entry name" value="ABCA"/>
</dbReference>
<feature type="transmembrane region" description="Helical" evidence="11">
    <location>
        <begin position="923"/>
        <end position="947"/>
    </location>
</feature>
<evidence type="ECO:0000256" key="10">
    <source>
        <dbReference type="SAM" id="MobiDB-lite"/>
    </source>
</evidence>
<proteinExistence type="inferred from homology"/>
<dbReference type="Pfam" id="PF12698">
    <property type="entry name" value="ABC2_membrane_3"/>
    <property type="match status" value="1"/>
</dbReference>
<dbReference type="GO" id="GO:0005524">
    <property type="term" value="F:ATP binding"/>
    <property type="evidence" value="ECO:0007669"/>
    <property type="project" value="UniProtKB-KW"/>
</dbReference>
<protein>
    <recommendedName>
        <fullName evidence="12">ABC transporter domain-containing protein</fullName>
    </recommendedName>
</protein>
<evidence type="ECO:0000313" key="13">
    <source>
        <dbReference type="EMBL" id="CAG7785273.1"/>
    </source>
</evidence>
<dbReference type="OrthoDB" id="6512918at2759"/>
<organism evidence="13 14">
    <name type="scientific">Allacma fusca</name>
    <dbReference type="NCBI Taxonomy" id="39272"/>
    <lineage>
        <taxon>Eukaryota</taxon>
        <taxon>Metazoa</taxon>
        <taxon>Ecdysozoa</taxon>
        <taxon>Arthropoda</taxon>
        <taxon>Hexapoda</taxon>
        <taxon>Collembola</taxon>
        <taxon>Symphypleona</taxon>
        <taxon>Sminthuridae</taxon>
        <taxon>Allacma</taxon>
    </lineage>
</organism>
<dbReference type="InterPro" id="IPR003439">
    <property type="entry name" value="ABC_transporter-like_ATP-bd"/>
</dbReference>
<keyword evidence="5" id="KW-0677">Repeat</keyword>
<evidence type="ECO:0000256" key="8">
    <source>
        <dbReference type="ARBA" id="ARBA00022989"/>
    </source>
</evidence>
<keyword evidence="7" id="KW-0067">ATP-binding</keyword>
<dbReference type="FunFam" id="3.40.50.300:FF:000298">
    <property type="entry name" value="ATP-binding cassette sub-family A member 12"/>
    <property type="match status" value="1"/>
</dbReference>
<feature type="transmembrane region" description="Helical" evidence="11">
    <location>
        <begin position="1005"/>
        <end position="1024"/>
    </location>
</feature>
<keyword evidence="8 11" id="KW-1133">Transmembrane helix</keyword>
<feature type="region of interest" description="Disordered" evidence="10">
    <location>
        <begin position="497"/>
        <end position="519"/>
    </location>
</feature>
<dbReference type="PANTHER" id="PTHR19229">
    <property type="entry name" value="ATP-BINDING CASSETTE TRANSPORTER SUBFAMILY A ABCA"/>
    <property type="match status" value="1"/>
</dbReference>
<dbReference type="InterPro" id="IPR013525">
    <property type="entry name" value="ABC2_TM"/>
</dbReference>
<evidence type="ECO:0000256" key="9">
    <source>
        <dbReference type="ARBA" id="ARBA00023136"/>
    </source>
</evidence>
<evidence type="ECO:0000256" key="2">
    <source>
        <dbReference type="ARBA" id="ARBA00008869"/>
    </source>
</evidence>
<feature type="non-terminal residue" evidence="13">
    <location>
        <position position="1"/>
    </location>
</feature>
<dbReference type="InterPro" id="IPR003593">
    <property type="entry name" value="AAA+_ATPase"/>
</dbReference>
<evidence type="ECO:0000256" key="7">
    <source>
        <dbReference type="ARBA" id="ARBA00022840"/>
    </source>
</evidence>
<dbReference type="GO" id="GO:0140359">
    <property type="term" value="F:ABC-type transporter activity"/>
    <property type="evidence" value="ECO:0007669"/>
    <property type="project" value="InterPro"/>
</dbReference>
<feature type="transmembrane region" description="Helical" evidence="11">
    <location>
        <begin position="629"/>
        <end position="653"/>
    </location>
</feature>
<comment type="subcellular location">
    <subcellularLocation>
        <location evidence="1">Membrane</location>
        <topology evidence="1">Multi-pass membrane protein</topology>
    </subcellularLocation>
</comment>
<evidence type="ECO:0000259" key="12">
    <source>
        <dbReference type="PROSITE" id="PS50893"/>
    </source>
</evidence>
<dbReference type="SMART" id="SM00382">
    <property type="entry name" value="AAA"/>
    <property type="match status" value="2"/>
</dbReference>
<sequence length="1500" mass="168387">WTVILYNCLLSNAALGFGSHYLGQMEFDGVGAHWDNFYYASADDVIIGLHYCIMILWLDTVIYFLLTLYVETISAGPGISKPWYFLFMPSTYFRKRVVTTPTDENQDTVVGEDVVVEPAPDGLINGVVIRGLSKTYSNGNVGINNLNIEFYQDQITSFLGHNGAGKTTTISLLTGLFPPTKGTATIYGSDITKDMEGARKNIGVCPQYNILFDKLTVSEHIIFFSGLKGKKQRVTETELNMILNDLGIPGKRNEFPISLSGGMKRKLCVAIAFSGDSKTIFLDEPTSGVDPFSRRSIWELLLKYKQGRTIVLTTHFMDEADMLGDRIAIISQGTLKTCGSSLFLKNKFGHGYSLQMVRQLVSKQPELKMTHSDDTSEFRGSSIATLGKGKHLSTKVIDAFVKARIPDAILTSSIGTDISFVLPYASASLFPVLFNDLDLEMYELGISSYGISDTTLEAVFLEVVVLDLYADSVMKPENVFSSWFRCFQKNRKESNKTSAPRSRVYGGSAETYDSEIDGPPETGTAVIMDTVSENSVLFYSPNSSSTGMGSGFGVRSNDTVSDALVINPKPVSGRQQAMNPVLTVSESVESNTDARIGANMKYSASTRVLYCKQIKAIILKRLINSKRSLMSVFFEIVLPTFFVAAALLVITIIPKEINSPRLEMTPYEYPVPLHVFFWEMSPDHNFSNASVSSHIPIGSSYFSRVVDQLVGPIGFGTECLKTRKNHCEPKKFNNKTVENFHLMRKNYRSVQMGSCSCSSGIQVCEKNVERKQPPSFRTHMGSRIFDVSKLDLPEWLQKTYYDEYNVQRVAGYEFDVHKPYRVNITRILILLDHAMDVLLDNETSKTPPNVTLDPPVNLVTIWFNNKYVISPVSYLNAFHNMALRDLLSTSGSMNNRSGITLYVFPFPLQKFQLIQWAYVDETLAVVLAVSIIIALSFVPASFVLYLIQERVCGGKHLHWVSGVKPLIYFVANFLFDMVKFLVPVVIIVSVFAAFDAQAFISRHSILAFIILLILYGWSVIPLMYPASHLFSIPSTAFITLACTNIIIGVITIVSEFLITVLLNEYLANVGVVLKNVFIIFPQYCLGKGITKLVQLHILSEIRKKLSMRHAEPNILDWEILGKYFFALFVQGILFFILNLVVEYRKWIHAKICRPKPRYSCDTFEDEDEDVHRERETVMANRYDPTSVLVTQRLTKFYKKKGKPVVNGITFEIEPGECFGLIGINGAGKTTTFKMLTGEETISGGKILIAGKDPMVDHDRARKHIGYCPQNGGLDLLLTATELLNLYGNLRGMKSSETIWATRALIQFLGLRKYANRKCGDYSGGNKRKLSTGIALIGEPDIIFLDEPTSGMDPAARRQLWKVILLLIHNRKSVVLTTHSMEECEALCTRAVIMANGKFECMGSTQHLKNRFGAGYMLTVLCLEENQKDFFKLMHEKMSYARPESSHFGYIKFKVEQEDAKLSDIFEIMYTARENKLIEEYSVSQITLDDIFVKFASRHKE</sequence>
<feature type="domain" description="ABC transporter" evidence="12">
    <location>
        <begin position="1188"/>
        <end position="1420"/>
    </location>
</feature>
<dbReference type="PROSITE" id="PS00211">
    <property type="entry name" value="ABC_TRANSPORTER_1"/>
    <property type="match status" value="1"/>
</dbReference>
<reference evidence="13" key="1">
    <citation type="submission" date="2021-06" db="EMBL/GenBank/DDBJ databases">
        <authorList>
            <person name="Hodson N. C."/>
            <person name="Mongue J. A."/>
            <person name="Jaron S. K."/>
        </authorList>
    </citation>
    <scope>NUCLEOTIDE SEQUENCE</scope>
</reference>
<dbReference type="PANTHER" id="PTHR19229:SF36">
    <property type="entry name" value="ATP-BINDING CASSETTE SUB-FAMILY A MEMBER 2"/>
    <property type="match status" value="1"/>
</dbReference>
<keyword evidence="9 11" id="KW-0472">Membrane</keyword>
<feature type="domain" description="ABC transporter" evidence="12">
    <location>
        <begin position="127"/>
        <end position="357"/>
    </location>
</feature>
<evidence type="ECO:0000256" key="4">
    <source>
        <dbReference type="ARBA" id="ARBA00022692"/>
    </source>
</evidence>
<comment type="similarity">
    <text evidence="2">Belongs to the ABC transporter superfamily. ABCA family.</text>
</comment>
<keyword evidence="6" id="KW-0547">Nucleotide-binding</keyword>
<dbReference type="Proteomes" id="UP000708208">
    <property type="component" value="Unassembled WGS sequence"/>
</dbReference>